<dbReference type="GO" id="GO:0006952">
    <property type="term" value="P:defense response"/>
    <property type="evidence" value="ECO:0007669"/>
    <property type="project" value="UniProtKB-KW"/>
</dbReference>
<dbReference type="Gramene" id="C.cajan_28365.t">
    <property type="protein sequence ID" value="C.cajan_28365.t.cds1"/>
    <property type="gene ID" value="C.cajan_28365"/>
</dbReference>
<evidence type="ECO:0000256" key="1">
    <source>
        <dbReference type="ARBA" id="ARBA00022821"/>
    </source>
</evidence>
<dbReference type="GO" id="GO:0043531">
    <property type="term" value="F:ADP binding"/>
    <property type="evidence" value="ECO:0007669"/>
    <property type="project" value="InterPro"/>
</dbReference>
<evidence type="ECO:0000313" key="3">
    <source>
        <dbReference type="EMBL" id="KYP51322.1"/>
    </source>
</evidence>
<gene>
    <name evidence="3" type="ORF">KK1_026878</name>
</gene>
<proteinExistence type="predicted"/>
<dbReference type="InterPro" id="IPR027417">
    <property type="entry name" value="P-loop_NTPase"/>
</dbReference>
<dbReference type="EMBL" id="KQ483440">
    <property type="protein sequence ID" value="KYP51322.1"/>
    <property type="molecule type" value="Genomic_DNA"/>
</dbReference>
<dbReference type="Proteomes" id="UP000075243">
    <property type="component" value="Unassembled WGS sequence"/>
</dbReference>
<dbReference type="PANTHER" id="PTHR36766">
    <property type="entry name" value="PLANT BROAD-SPECTRUM MILDEW RESISTANCE PROTEIN RPW8"/>
    <property type="match status" value="1"/>
</dbReference>
<dbReference type="SUPFAM" id="SSF52540">
    <property type="entry name" value="P-loop containing nucleoside triphosphate hydrolases"/>
    <property type="match status" value="1"/>
</dbReference>
<dbReference type="Gene3D" id="3.40.50.300">
    <property type="entry name" value="P-loop containing nucleotide triphosphate hydrolases"/>
    <property type="match status" value="1"/>
</dbReference>
<dbReference type="PANTHER" id="PTHR36766:SF40">
    <property type="entry name" value="DISEASE RESISTANCE PROTEIN RGA3"/>
    <property type="match status" value="1"/>
</dbReference>
<name>A0A151S954_CAJCA</name>
<dbReference type="STRING" id="3821.A0A151S954"/>
<keyword evidence="4" id="KW-1185">Reference proteome</keyword>
<evidence type="ECO:0000259" key="2">
    <source>
        <dbReference type="Pfam" id="PF00931"/>
    </source>
</evidence>
<protein>
    <submittedName>
        <fullName evidence="3">Disease resistance RPP13-like protein 1</fullName>
    </submittedName>
</protein>
<accession>A0A151S954</accession>
<organism evidence="3 4">
    <name type="scientific">Cajanus cajan</name>
    <name type="common">Pigeon pea</name>
    <name type="synonym">Cajanus indicus</name>
    <dbReference type="NCBI Taxonomy" id="3821"/>
    <lineage>
        <taxon>Eukaryota</taxon>
        <taxon>Viridiplantae</taxon>
        <taxon>Streptophyta</taxon>
        <taxon>Embryophyta</taxon>
        <taxon>Tracheophyta</taxon>
        <taxon>Spermatophyta</taxon>
        <taxon>Magnoliopsida</taxon>
        <taxon>eudicotyledons</taxon>
        <taxon>Gunneridae</taxon>
        <taxon>Pentapetalae</taxon>
        <taxon>rosids</taxon>
        <taxon>fabids</taxon>
        <taxon>Fabales</taxon>
        <taxon>Fabaceae</taxon>
        <taxon>Papilionoideae</taxon>
        <taxon>50 kb inversion clade</taxon>
        <taxon>NPAAA clade</taxon>
        <taxon>indigoferoid/millettioid clade</taxon>
        <taxon>Phaseoleae</taxon>
        <taxon>Cajanus</taxon>
    </lineage>
</organism>
<evidence type="ECO:0000313" key="4">
    <source>
        <dbReference type="Proteomes" id="UP000075243"/>
    </source>
</evidence>
<keyword evidence="1" id="KW-0611">Plant defense</keyword>
<dbReference type="Pfam" id="PF00931">
    <property type="entry name" value="NB-ARC"/>
    <property type="match status" value="1"/>
</dbReference>
<dbReference type="AlphaFoldDB" id="A0A151S954"/>
<dbReference type="InterPro" id="IPR002182">
    <property type="entry name" value="NB-ARC"/>
</dbReference>
<feature type="domain" description="NB-ARC" evidence="2">
    <location>
        <begin position="9"/>
        <end position="61"/>
    </location>
</feature>
<sequence>MLLSDEDGKNNHIEVLTILGMGGLGKTTLAQCLYNDNAVQKHFDLTTWAWVSDDFDVFRVTNYSRWRACSQINKF</sequence>
<dbReference type="OMA" id="YNDSTVQ"/>
<reference evidence="3" key="1">
    <citation type="journal article" date="2012" name="Nat. Biotechnol.">
        <title>Draft genome sequence of pigeonpea (Cajanus cajan), an orphan legume crop of resource-poor farmers.</title>
        <authorList>
            <person name="Varshney R.K."/>
            <person name="Chen W."/>
            <person name="Li Y."/>
            <person name="Bharti A.K."/>
            <person name="Saxena R.K."/>
            <person name="Schlueter J.A."/>
            <person name="Donoghue M.T."/>
            <person name="Azam S."/>
            <person name="Fan G."/>
            <person name="Whaley A.M."/>
            <person name="Farmer A.D."/>
            <person name="Sheridan J."/>
            <person name="Iwata A."/>
            <person name="Tuteja R."/>
            <person name="Penmetsa R.V."/>
            <person name="Wu W."/>
            <person name="Upadhyaya H.D."/>
            <person name="Yang S.P."/>
            <person name="Shah T."/>
            <person name="Saxena K.B."/>
            <person name="Michael T."/>
            <person name="McCombie W.R."/>
            <person name="Yang B."/>
            <person name="Zhang G."/>
            <person name="Yang H."/>
            <person name="Wang J."/>
            <person name="Spillane C."/>
            <person name="Cook D.R."/>
            <person name="May G.D."/>
            <person name="Xu X."/>
            <person name="Jackson S.A."/>
        </authorList>
    </citation>
    <scope>NUCLEOTIDE SEQUENCE [LARGE SCALE GENOMIC DNA]</scope>
</reference>